<dbReference type="PANTHER" id="PTHR30383">
    <property type="entry name" value="THIOESTERASE 1/PROTEASE 1/LYSOPHOSPHOLIPASE L1"/>
    <property type="match status" value="1"/>
</dbReference>
<name>A0A8J4HBC5_9PROT</name>
<dbReference type="PANTHER" id="PTHR30383:SF32">
    <property type="entry name" value="SGNH-HYDROLASE"/>
    <property type="match status" value="1"/>
</dbReference>
<dbReference type="InterPro" id="IPR036514">
    <property type="entry name" value="SGNH_hydro_sf"/>
</dbReference>
<dbReference type="GO" id="GO:0004622">
    <property type="term" value="F:phosphatidylcholine lysophospholipase activity"/>
    <property type="evidence" value="ECO:0007669"/>
    <property type="project" value="TreeGrafter"/>
</dbReference>
<dbReference type="InterPro" id="IPR013830">
    <property type="entry name" value="SGNH_hydro"/>
</dbReference>
<feature type="domain" description="SGNH hydrolase-type esterase" evidence="1">
    <location>
        <begin position="59"/>
        <end position="237"/>
    </location>
</feature>
<evidence type="ECO:0000259" key="1">
    <source>
        <dbReference type="Pfam" id="PF13472"/>
    </source>
</evidence>
<dbReference type="InterPro" id="IPR051532">
    <property type="entry name" value="Ester_Hydrolysis_Enzymes"/>
</dbReference>
<evidence type="ECO:0000313" key="2">
    <source>
        <dbReference type="EMBL" id="HGC42385.1"/>
    </source>
</evidence>
<reference evidence="2" key="1">
    <citation type="journal article" date="2020" name="mSystems">
        <title>Genome- and Community-Level Interaction Insights into Carbon Utilization and Element Cycling Functions of Hydrothermarchaeota in Hydrothermal Sediment.</title>
        <authorList>
            <person name="Zhou Z."/>
            <person name="Liu Y."/>
            <person name="Xu W."/>
            <person name="Pan J."/>
            <person name="Luo Z.H."/>
            <person name="Li M."/>
        </authorList>
    </citation>
    <scope>NUCLEOTIDE SEQUENCE</scope>
    <source>
        <strain evidence="2">SpSt-997</strain>
    </source>
</reference>
<proteinExistence type="predicted"/>
<gene>
    <name evidence="2" type="ORF">ENY07_04050</name>
</gene>
<dbReference type="Gene3D" id="3.40.50.1110">
    <property type="entry name" value="SGNH hydrolase"/>
    <property type="match status" value="1"/>
</dbReference>
<organism evidence="2">
    <name type="scientific">Acidicaldus sp</name>
    <dbReference type="NCBI Taxonomy" id="1872105"/>
    <lineage>
        <taxon>Bacteria</taxon>
        <taxon>Pseudomonadati</taxon>
        <taxon>Pseudomonadota</taxon>
        <taxon>Alphaproteobacteria</taxon>
        <taxon>Acetobacterales</taxon>
        <taxon>Acetobacteraceae</taxon>
        <taxon>Acidicaldus</taxon>
    </lineage>
</organism>
<comment type="caution">
    <text evidence="2">The sequence shown here is derived from an EMBL/GenBank/DDBJ whole genome shotgun (WGS) entry which is preliminary data.</text>
</comment>
<sequence length="253" mass="27663">MRRAAFLLVALLALGAASPERPRVVLALTPISRLDLPWWRARFVAKDKELHAGRVDLVFYGDSITADYERAGPPAWQDFRSVWQHYYGSRHAVNLGFKGDTTANLLWRIEHGEAAGIAPRVAVVLIGANNLGRLHWSAEDTLAGIDADIAALHARLPHTAILLLGILPSERSVFATRTTAMVNQALAAHYAHVPSVTFLDIGRVFVKEGKLDRTLFLDPLLTPPEAPLHPTAEGQARMAAAIEPTLSALLNTR</sequence>
<dbReference type="SUPFAM" id="SSF52266">
    <property type="entry name" value="SGNH hydrolase"/>
    <property type="match status" value="1"/>
</dbReference>
<dbReference type="EMBL" id="DTQM01000079">
    <property type="protein sequence ID" value="HGC42385.1"/>
    <property type="molecule type" value="Genomic_DNA"/>
</dbReference>
<protein>
    <recommendedName>
        <fullName evidence="1">SGNH hydrolase-type esterase domain-containing protein</fullName>
    </recommendedName>
</protein>
<dbReference type="Pfam" id="PF13472">
    <property type="entry name" value="Lipase_GDSL_2"/>
    <property type="match status" value="1"/>
</dbReference>
<dbReference type="AlphaFoldDB" id="A0A8J4HBC5"/>
<accession>A0A8J4HBC5</accession>